<evidence type="ECO:0000259" key="6">
    <source>
        <dbReference type="PROSITE" id="PS50234"/>
    </source>
</evidence>
<keyword evidence="3 5" id="KW-1133">Transmembrane helix</keyword>
<accession>A0A6J6SGC4</accession>
<keyword evidence="1" id="KW-1003">Cell membrane</keyword>
<protein>
    <submittedName>
        <fullName evidence="7">Unannotated protein</fullName>
    </submittedName>
</protein>
<sequence>MTEWFLVPMRLWCLLGVVALIGIYVFMQFKRPRYTVRFSNLNLLDKVAPKRPGWRRHLGAGFFALALATLVVAYAQPIMKVKVPQERTTIMLAIDTSLSMAAEDVAPNRLEAAQAAAVAFLDELPDDLNVGLVSFAGTAQLLVPPTQDHESIKVAIDGLELDKATAIGDAVKLSLEVIADQAVGVTDGVPDAAIVLISDGETTVGLPTEEAIPLAQEAGVAVSTIAYGTANGQIMVDEDGDGVGQLTGVPVNVEELKGLAEDTGGTAYTAESATDLAKVYEELGSTIGFEEKNTDVSYKFIGAGLVIMLIAAACSLRWSTRLP</sequence>
<feature type="domain" description="VWFA" evidence="6">
    <location>
        <begin position="89"/>
        <end position="283"/>
    </location>
</feature>
<dbReference type="Gene3D" id="3.40.50.410">
    <property type="entry name" value="von Willebrand factor, type A domain"/>
    <property type="match status" value="1"/>
</dbReference>
<reference evidence="7" key="1">
    <citation type="submission" date="2020-05" db="EMBL/GenBank/DDBJ databases">
        <authorList>
            <person name="Chiriac C."/>
            <person name="Salcher M."/>
            <person name="Ghai R."/>
            <person name="Kavagutti S V."/>
        </authorList>
    </citation>
    <scope>NUCLEOTIDE SEQUENCE</scope>
</reference>
<dbReference type="PANTHER" id="PTHR22550:SF5">
    <property type="entry name" value="LEUCINE ZIPPER PROTEIN 4"/>
    <property type="match status" value="1"/>
</dbReference>
<dbReference type="PANTHER" id="PTHR22550">
    <property type="entry name" value="SPORE GERMINATION PROTEIN"/>
    <property type="match status" value="1"/>
</dbReference>
<organism evidence="7">
    <name type="scientific">freshwater metagenome</name>
    <dbReference type="NCBI Taxonomy" id="449393"/>
    <lineage>
        <taxon>unclassified sequences</taxon>
        <taxon>metagenomes</taxon>
        <taxon>ecological metagenomes</taxon>
    </lineage>
</organism>
<keyword evidence="4 5" id="KW-0472">Membrane</keyword>
<dbReference type="InterPro" id="IPR050768">
    <property type="entry name" value="UPF0353/GerABKA_families"/>
</dbReference>
<dbReference type="AlphaFoldDB" id="A0A6J6SGC4"/>
<proteinExistence type="predicted"/>
<feature type="transmembrane region" description="Helical" evidence="5">
    <location>
        <begin position="6"/>
        <end position="27"/>
    </location>
</feature>
<dbReference type="InterPro" id="IPR024163">
    <property type="entry name" value="Aerotolerance_reg_N"/>
</dbReference>
<evidence type="ECO:0000256" key="4">
    <source>
        <dbReference type="ARBA" id="ARBA00023136"/>
    </source>
</evidence>
<evidence type="ECO:0000256" key="1">
    <source>
        <dbReference type="ARBA" id="ARBA00022475"/>
    </source>
</evidence>
<evidence type="ECO:0000313" key="7">
    <source>
        <dbReference type="EMBL" id="CAB4733625.1"/>
    </source>
</evidence>
<dbReference type="Pfam" id="PF07584">
    <property type="entry name" value="BatA"/>
    <property type="match status" value="1"/>
</dbReference>
<dbReference type="SUPFAM" id="SSF53300">
    <property type="entry name" value="vWA-like"/>
    <property type="match status" value="1"/>
</dbReference>
<dbReference type="SMART" id="SM00327">
    <property type="entry name" value="VWA"/>
    <property type="match status" value="1"/>
</dbReference>
<feature type="transmembrane region" description="Helical" evidence="5">
    <location>
        <begin position="58"/>
        <end position="75"/>
    </location>
</feature>
<gene>
    <name evidence="7" type="ORF">UFOPK2766_00491</name>
</gene>
<dbReference type="PROSITE" id="PS50234">
    <property type="entry name" value="VWFA"/>
    <property type="match status" value="1"/>
</dbReference>
<evidence type="ECO:0000256" key="5">
    <source>
        <dbReference type="SAM" id="Phobius"/>
    </source>
</evidence>
<evidence type="ECO:0000256" key="3">
    <source>
        <dbReference type="ARBA" id="ARBA00022989"/>
    </source>
</evidence>
<dbReference type="InterPro" id="IPR002035">
    <property type="entry name" value="VWF_A"/>
</dbReference>
<dbReference type="Pfam" id="PF13519">
    <property type="entry name" value="VWA_2"/>
    <property type="match status" value="1"/>
</dbReference>
<dbReference type="InterPro" id="IPR036465">
    <property type="entry name" value="vWFA_dom_sf"/>
</dbReference>
<name>A0A6J6SGC4_9ZZZZ</name>
<dbReference type="EMBL" id="CAEZYU010000014">
    <property type="protein sequence ID" value="CAB4733625.1"/>
    <property type="molecule type" value="Genomic_DNA"/>
</dbReference>
<keyword evidence="2 5" id="KW-0812">Transmembrane</keyword>
<evidence type="ECO:0000256" key="2">
    <source>
        <dbReference type="ARBA" id="ARBA00022692"/>
    </source>
</evidence>